<keyword evidence="6 10" id="KW-0460">Magnesium</keyword>
<dbReference type="GO" id="GO:0046872">
    <property type="term" value="F:metal ion binding"/>
    <property type="evidence" value="ECO:0007669"/>
    <property type="project" value="UniProtKB-KW"/>
</dbReference>
<evidence type="ECO:0000256" key="3">
    <source>
        <dbReference type="ARBA" id="ARBA00022723"/>
    </source>
</evidence>
<keyword evidence="4 10" id="KW-0547">Nucleotide-binding</keyword>
<feature type="binding site" evidence="10">
    <location>
        <begin position="182"/>
        <end position="183"/>
    </location>
    <ligand>
        <name>substrate</name>
    </ligand>
</feature>
<dbReference type="PANTHER" id="PTHR11067">
    <property type="entry name" value="INOSINE TRIPHOSPHATE PYROPHOSPHATASE/HAM1 PROTEIN"/>
    <property type="match status" value="1"/>
</dbReference>
<comment type="similarity">
    <text evidence="1 10 11">Belongs to the HAM1 NTPase family.</text>
</comment>
<evidence type="ECO:0000256" key="1">
    <source>
        <dbReference type="ARBA" id="ARBA00008023"/>
    </source>
</evidence>
<dbReference type="Proteomes" id="UP000229247">
    <property type="component" value="Unassembled WGS sequence"/>
</dbReference>
<organism evidence="12 13">
    <name type="scientific">Candidatus Portnoybacteria bacterium CG02_land_8_20_14_3_00_45_8</name>
    <dbReference type="NCBI Taxonomy" id="1974807"/>
    <lineage>
        <taxon>Bacteria</taxon>
        <taxon>Candidatus Portnoyibacteriota</taxon>
    </lineage>
</organism>
<dbReference type="NCBIfam" id="TIGR00042">
    <property type="entry name" value="RdgB/HAM1 family non-canonical purine NTP pyrophosphatase"/>
    <property type="match status" value="1"/>
</dbReference>
<reference evidence="13" key="1">
    <citation type="submission" date="2017-09" db="EMBL/GenBank/DDBJ databases">
        <title>Depth-based differentiation of microbial function through sediment-hosted aquifers and enrichment of novel symbionts in the deep terrestrial subsurface.</title>
        <authorList>
            <person name="Probst A.J."/>
            <person name="Ladd B."/>
            <person name="Jarett J.K."/>
            <person name="Geller-Mcgrath D.E."/>
            <person name="Sieber C.M.K."/>
            <person name="Emerson J.B."/>
            <person name="Anantharaman K."/>
            <person name="Thomas B.C."/>
            <person name="Malmstrom R."/>
            <person name="Stieglmeier M."/>
            <person name="Klingl A."/>
            <person name="Woyke T."/>
            <person name="Ryan C.M."/>
            <person name="Banfield J.F."/>
        </authorList>
    </citation>
    <scope>NUCLEOTIDE SEQUENCE [LARGE SCALE GENOMIC DNA]</scope>
</reference>
<evidence type="ECO:0000256" key="2">
    <source>
        <dbReference type="ARBA" id="ARBA00011738"/>
    </source>
</evidence>
<evidence type="ECO:0000313" key="12">
    <source>
        <dbReference type="EMBL" id="PIV38343.1"/>
    </source>
</evidence>
<dbReference type="GO" id="GO:0017111">
    <property type="term" value="F:ribonucleoside triphosphate phosphatase activity"/>
    <property type="evidence" value="ECO:0007669"/>
    <property type="project" value="InterPro"/>
</dbReference>
<protein>
    <recommendedName>
        <fullName evidence="10">dITP/XTP pyrophosphatase</fullName>
        <ecNumber evidence="10">3.6.1.66</ecNumber>
    </recommendedName>
    <alternativeName>
        <fullName evidence="10">Non-canonical purine NTP pyrophosphatase</fullName>
    </alternativeName>
    <alternativeName>
        <fullName evidence="10">Non-standard purine NTP pyrophosphatase</fullName>
    </alternativeName>
    <alternativeName>
        <fullName evidence="10">Nucleoside-triphosphate diphosphatase</fullName>
    </alternativeName>
    <alternativeName>
        <fullName evidence="10">Nucleoside-triphosphate pyrophosphatase</fullName>
        <shortName evidence="10">NTPase</shortName>
    </alternativeName>
</protein>
<dbReference type="SUPFAM" id="SSF52972">
    <property type="entry name" value="ITPase-like"/>
    <property type="match status" value="1"/>
</dbReference>
<dbReference type="GO" id="GO:0005829">
    <property type="term" value="C:cytosol"/>
    <property type="evidence" value="ECO:0007669"/>
    <property type="project" value="TreeGrafter"/>
</dbReference>
<comment type="caution">
    <text evidence="10">Lacks conserved residue(s) required for the propagation of feature annotation.</text>
</comment>
<evidence type="ECO:0000256" key="11">
    <source>
        <dbReference type="RuleBase" id="RU003781"/>
    </source>
</evidence>
<dbReference type="HAMAP" id="MF_01405">
    <property type="entry name" value="Non_canon_purine_NTPase"/>
    <property type="match status" value="1"/>
</dbReference>
<accession>A0A2M7D5P9</accession>
<feature type="binding site" evidence="10">
    <location>
        <position position="70"/>
    </location>
    <ligand>
        <name>substrate</name>
    </ligand>
</feature>
<dbReference type="EC" id="3.6.1.66" evidence="10"/>
<feature type="binding site" evidence="10">
    <location>
        <position position="177"/>
    </location>
    <ligand>
        <name>substrate</name>
    </ligand>
</feature>
<dbReference type="InterPro" id="IPR020922">
    <property type="entry name" value="dITP/XTP_pyrophosphatase"/>
</dbReference>
<comment type="caution">
    <text evidence="12">The sequence shown here is derived from an EMBL/GenBank/DDBJ whole genome shotgun (WGS) entry which is preliminary data.</text>
</comment>
<evidence type="ECO:0000256" key="8">
    <source>
        <dbReference type="ARBA" id="ARBA00051875"/>
    </source>
</evidence>
<dbReference type="GO" id="GO:0000166">
    <property type="term" value="F:nucleotide binding"/>
    <property type="evidence" value="ECO:0007669"/>
    <property type="project" value="UniProtKB-KW"/>
</dbReference>
<comment type="cofactor">
    <cofactor evidence="10">
        <name>Mg(2+)</name>
        <dbReference type="ChEBI" id="CHEBI:18420"/>
    </cofactor>
    <text evidence="10">Binds 1 Mg(2+) ion per subunit.</text>
</comment>
<keyword evidence="3 10" id="KW-0479">Metal-binding</keyword>
<dbReference type="Gene3D" id="3.90.950.10">
    <property type="match status" value="1"/>
</dbReference>
<evidence type="ECO:0000256" key="10">
    <source>
        <dbReference type="HAMAP-Rule" id="MF_01405"/>
    </source>
</evidence>
<feature type="binding site" evidence="10">
    <location>
        <begin position="7"/>
        <end position="12"/>
    </location>
    <ligand>
        <name>substrate</name>
    </ligand>
</feature>
<sequence>MRLIFVTYNQGKLKEMKAILGDLDIEVVSASEAGVLEDVIEDGQTFAENALIKAKFAAERTNEWAVADDSGLSIKALNGEPGVFSARWAGEGASDEEIIKYSLARISDIPVDSRQAQFETAVALCAPDKREWVFSGFIEGEVTDKPRGAVRSKLPYDVVFIPEGFDITFAEMSDEQKNSLSHRGLAFKKLKDFIRKNGLK</sequence>
<comment type="subunit">
    <text evidence="2 10">Homodimer.</text>
</comment>
<dbReference type="InterPro" id="IPR002637">
    <property type="entry name" value="RdgB/HAM1"/>
</dbReference>
<evidence type="ECO:0000256" key="7">
    <source>
        <dbReference type="ARBA" id="ARBA00023080"/>
    </source>
</evidence>
<dbReference type="PANTHER" id="PTHR11067:SF9">
    <property type="entry name" value="INOSINE TRIPHOSPHATE PYROPHOSPHATASE"/>
    <property type="match status" value="1"/>
</dbReference>
<evidence type="ECO:0000256" key="5">
    <source>
        <dbReference type="ARBA" id="ARBA00022801"/>
    </source>
</evidence>
<comment type="catalytic activity">
    <reaction evidence="8 10">
        <text>dITP + H2O = dIMP + diphosphate + H(+)</text>
        <dbReference type="Rhea" id="RHEA:28342"/>
        <dbReference type="ChEBI" id="CHEBI:15377"/>
        <dbReference type="ChEBI" id="CHEBI:15378"/>
        <dbReference type="ChEBI" id="CHEBI:33019"/>
        <dbReference type="ChEBI" id="CHEBI:61194"/>
        <dbReference type="ChEBI" id="CHEBI:61382"/>
        <dbReference type="EC" id="3.6.1.66"/>
    </reaction>
</comment>
<evidence type="ECO:0000256" key="6">
    <source>
        <dbReference type="ARBA" id="ARBA00022842"/>
    </source>
</evidence>
<feature type="binding site" evidence="10">
    <location>
        <position position="69"/>
    </location>
    <ligand>
        <name>Mg(2+)</name>
        <dbReference type="ChEBI" id="CHEBI:18420"/>
    </ligand>
</feature>
<dbReference type="GO" id="GO:0035870">
    <property type="term" value="F:dITP diphosphatase activity"/>
    <property type="evidence" value="ECO:0007669"/>
    <property type="project" value="UniProtKB-UniRule"/>
</dbReference>
<dbReference type="CDD" id="cd00515">
    <property type="entry name" value="HAM1"/>
    <property type="match status" value="1"/>
</dbReference>
<dbReference type="GO" id="GO:0036222">
    <property type="term" value="F:XTP diphosphatase activity"/>
    <property type="evidence" value="ECO:0007669"/>
    <property type="project" value="UniProtKB-UniRule"/>
</dbReference>
<dbReference type="GO" id="GO:0036220">
    <property type="term" value="F:ITP diphosphatase activity"/>
    <property type="evidence" value="ECO:0007669"/>
    <property type="project" value="UniProtKB-UniRule"/>
</dbReference>
<feature type="active site" description="Proton acceptor" evidence="10">
    <location>
        <position position="69"/>
    </location>
</feature>
<dbReference type="AlphaFoldDB" id="A0A2M7D5P9"/>
<comment type="catalytic activity">
    <reaction evidence="10">
        <text>ITP + H2O = IMP + diphosphate + H(+)</text>
        <dbReference type="Rhea" id="RHEA:29399"/>
        <dbReference type="ChEBI" id="CHEBI:15377"/>
        <dbReference type="ChEBI" id="CHEBI:15378"/>
        <dbReference type="ChEBI" id="CHEBI:33019"/>
        <dbReference type="ChEBI" id="CHEBI:58053"/>
        <dbReference type="ChEBI" id="CHEBI:61402"/>
        <dbReference type="EC" id="3.6.1.66"/>
    </reaction>
</comment>
<dbReference type="InterPro" id="IPR029001">
    <property type="entry name" value="ITPase-like_fam"/>
</dbReference>
<gene>
    <name evidence="12" type="primary">rdgB</name>
    <name evidence="12" type="ORF">COS30_02620</name>
</gene>
<comment type="function">
    <text evidence="10">Pyrophosphatase that catalyzes the hydrolysis of nucleoside triphosphates to their monophosphate derivatives, with a high preference for the non-canonical purine nucleotides XTP (xanthosine triphosphate), dITP (deoxyinosine triphosphate) and ITP. Seems to function as a house-cleaning enzyme that removes non-canonical purine nucleotides from the nucleotide pool, thus preventing their incorporation into DNA/RNA and avoiding chromosomal lesions.</text>
</comment>
<keyword evidence="5 10" id="KW-0378">Hydrolase</keyword>
<comment type="catalytic activity">
    <reaction evidence="9 10">
        <text>XTP + H2O = XMP + diphosphate + H(+)</text>
        <dbReference type="Rhea" id="RHEA:28610"/>
        <dbReference type="ChEBI" id="CHEBI:15377"/>
        <dbReference type="ChEBI" id="CHEBI:15378"/>
        <dbReference type="ChEBI" id="CHEBI:33019"/>
        <dbReference type="ChEBI" id="CHEBI:57464"/>
        <dbReference type="ChEBI" id="CHEBI:61314"/>
        <dbReference type="EC" id="3.6.1.66"/>
    </reaction>
</comment>
<keyword evidence="7 10" id="KW-0546">Nucleotide metabolism</keyword>
<proteinExistence type="inferred from homology"/>
<evidence type="ECO:0000256" key="4">
    <source>
        <dbReference type="ARBA" id="ARBA00022741"/>
    </source>
</evidence>
<dbReference type="FunFam" id="3.90.950.10:FF:000001">
    <property type="entry name" value="dITP/XTP pyrophosphatase"/>
    <property type="match status" value="1"/>
</dbReference>
<dbReference type="GO" id="GO:0009117">
    <property type="term" value="P:nucleotide metabolic process"/>
    <property type="evidence" value="ECO:0007669"/>
    <property type="project" value="UniProtKB-KW"/>
</dbReference>
<dbReference type="GO" id="GO:0009146">
    <property type="term" value="P:purine nucleoside triphosphate catabolic process"/>
    <property type="evidence" value="ECO:0007669"/>
    <property type="project" value="UniProtKB-UniRule"/>
</dbReference>
<evidence type="ECO:0000313" key="13">
    <source>
        <dbReference type="Proteomes" id="UP000229247"/>
    </source>
</evidence>
<name>A0A2M7D5P9_9BACT</name>
<dbReference type="Pfam" id="PF01725">
    <property type="entry name" value="Ham1p_like"/>
    <property type="match status" value="1"/>
</dbReference>
<dbReference type="EMBL" id="PEUE01000063">
    <property type="protein sequence ID" value="PIV38343.1"/>
    <property type="molecule type" value="Genomic_DNA"/>
</dbReference>
<evidence type="ECO:0000256" key="9">
    <source>
        <dbReference type="ARBA" id="ARBA00052017"/>
    </source>
</evidence>